<keyword evidence="1" id="KW-0812">Transmembrane</keyword>
<organism evidence="2 3">
    <name type="scientific">Arthrobacter terricola</name>
    <dbReference type="NCBI Taxonomy" id="2547396"/>
    <lineage>
        <taxon>Bacteria</taxon>
        <taxon>Bacillati</taxon>
        <taxon>Actinomycetota</taxon>
        <taxon>Actinomycetes</taxon>
        <taxon>Micrococcales</taxon>
        <taxon>Micrococcaceae</taxon>
        <taxon>Arthrobacter</taxon>
    </lineage>
</organism>
<feature type="transmembrane region" description="Helical" evidence="1">
    <location>
        <begin position="16"/>
        <end position="36"/>
    </location>
</feature>
<name>A0A4R5KC00_9MICC</name>
<sequence>MSTETPMTKTPDKNRLLLIGGIIVIMLLAIIAWAVASQTITANNKAAAEASASTSVSAQASALAKAADDAQKAIDIQLQEDQENAGSVCVRRVLQAVPDATMQPGKTETTQAADGSWHTVGGWTNPKNTFPMQLECSSTKASGDSWNVFLVKPAAGQ</sequence>
<comment type="caution">
    <text evidence="2">The sequence shown here is derived from an EMBL/GenBank/DDBJ whole genome shotgun (WGS) entry which is preliminary data.</text>
</comment>
<reference evidence="2 3" key="1">
    <citation type="submission" date="2019-03" db="EMBL/GenBank/DDBJ databases">
        <title>Whole genome sequence of Arthrobacter sp JH1-1.</title>
        <authorList>
            <person name="Trinh H.N."/>
        </authorList>
    </citation>
    <scope>NUCLEOTIDE SEQUENCE [LARGE SCALE GENOMIC DNA]</scope>
    <source>
        <strain evidence="2 3">JH1-1</strain>
    </source>
</reference>
<evidence type="ECO:0000313" key="2">
    <source>
        <dbReference type="EMBL" id="TDF91550.1"/>
    </source>
</evidence>
<evidence type="ECO:0000256" key="1">
    <source>
        <dbReference type="SAM" id="Phobius"/>
    </source>
</evidence>
<protein>
    <submittedName>
        <fullName evidence="2">Uncharacterized protein</fullName>
    </submittedName>
</protein>
<dbReference type="EMBL" id="SMRU01000029">
    <property type="protein sequence ID" value="TDF91550.1"/>
    <property type="molecule type" value="Genomic_DNA"/>
</dbReference>
<dbReference type="AlphaFoldDB" id="A0A4R5KC00"/>
<accession>A0A4R5KC00</accession>
<dbReference type="Proteomes" id="UP000295511">
    <property type="component" value="Unassembled WGS sequence"/>
</dbReference>
<dbReference type="OrthoDB" id="4955171at2"/>
<dbReference type="RefSeq" id="WP_133206139.1">
    <property type="nucleotide sequence ID" value="NZ_SMRU01000029.1"/>
</dbReference>
<gene>
    <name evidence="2" type="ORF">E1809_20705</name>
</gene>
<keyword evidence="3" id="KW-1185">Reference proteome</keyword>
<evidence type="ECO:0000313" key="3">
    <source>
        <dbReference type="Proteomes" id="UP000295511"/>
    </source>
</evidence>
<keyword evidence="1" id="KW-1133">Transmembrane helix</keyword>
<keyword evidence="1" id="KW-0472">Membrane</keyword>
<proteinExistence type="predicted"/>